<name>A0A3E0INQ3_9STAP</name>
<dbReference type="InterPro" id="IPR007115">
    <property type="entry name" value="6-PTP_synth/QueD"/>
</dbReference>
<comment type="pathway">
    <text evidence="2">Purine metabolism; 7-cyano-7-deazaguanine biosynthesis.</text>
</comment>
<evidence type="ECO:0000256" key="7">
    <source>
        <dbReference type="ARBA" id="ARBA00022833"/>
    </source>
</evidence>
<dbReference type="UniPathway" id="UPA00391"/>
<dbReference type="Proteomes" id="UP000256562">
    <property type="component" value="Unassembled WGS sequence"/>
</dbReference>
<evidence type="ECO:0000256" key="3">
    <source>
        <dbReference type="ARBA" id="ARBA00008900"/>
    </source>
</evidence>
<dbReference type="GO" id="GO:0070497">
    <property type="term" value="F:6-carboxytetrahydropterin synthase activity"/>
    <property type="evidence" value="ECO:0007669"/>
    <property type="project" value="UniProtKB-EC"/>
</dbReference>
<comment type="catalytic activity">
    <reaction evidence="10">
        <text>7,8-dihydroneopterin 3'-triphosphate + H2O = 6-carboxy-5,6,7,8-tetrahydropterin + triphosphate + acetaldehyde + 2 H(+)</text>
        <dbReference type="Rhea" id="RHEA:27966"/>
        <dbReference type="ChEBI" id="CHEBI:15343"/>
        <dbReference type="ChEBI" id="CHEBI:15377"/>
        <dbReference type="ChEBI" id="CHEBI:15378"/>
        <dbReference type="ChEBI" id="CHEBI:18036"/>
        <dbReference type="ChEBI" id="CHEBI:58462"/>
        <dbReference type="ChEBI" id="CHEBI:61032"/>
        <dbReference type="EC" id="4.1.2.50"/>
    </reaction>
</comment>
<protein>
    <recommendedName>
        <fullName evidence="5">6-carboxy-5,6,7,8-tetrahydropterin synthase</fullName>
        <ecNumber evidence="4">4.1.2.50</ecNumber>
    </recommendedName>
    <alternativeName>
        <fullName evidence="9">Queuosine biosynthesis protein QueD</fullName>
    </alternativeName>
</protein>
<proteinExistence type="inferred from homology"/>
<evidence type="ECO:0000313" key="11">
    <source>
        <dbReference type="EMBL" id="REH93997.1"/>
    </source>
</evidence>
<reference evidence="11 12" key="1">
    <citation type="journal article" date="2018" name="Vet. Microbiol.">
        <title>Characterisation of Staphylococcus felis isolated from cats using whole genome sequencing.</title>
        <authorList>
            <person name="Worthing K."/>
            <person name="Pang S."/>
            <person name="Trott D.J."/>
            <person name="Abraham S."/>
            <person name="Coombs G.W."/>
            <person name="Jordan D."/>
            <person name="McIntyre L."/>
            <person name="Davies M.R."/>
            <person name="Norris J."/>
        </authorList>
    </citation>
    <scope>NUCLEOTIDE SEQUENCE [LARGE SCALE GENOMIC DNA]</scope>
    <source>
        <strain evidence="11 12">F9</strain>
    </source>
</reference>
<dbReference type="Pfam" id="PF01242">
    <property type="entry name" value="PTPS"/>
    <property type="match status" value="1"/>
</dbReference>
<evidence type="ECO:0000256" key="9">
    <source>
        <dbReference type="ARBA" id="ARBA00031449"/>
    </source>
</evidence>
<keyword evidence="7" id="KW-0862">Zinc</keyword>
<keyword evidence="6" id="KW-0479">Metal-binding</keyword>
<comment type="caution">
    <text evidence="11">The sequence shown here is derived from an EMBL/GenBank/DDBJ whole genome shotgun (WGS) entry which is preliminary data.</text>
</comment>
<dbReference type="SUPFAM" id="SSF55620">
    <property type="entry name" value="Tetrahydrobiopterin biosynthesis enzymes-like"/>
    <property type="match status" value="1"/>
</dbReference>
<sequence length="142" mass="17034">MAKFDHVRPPQHFARHHKTLLVIKHFTFICDNRIYFSETSYTDLENHKYRLEMEIWSKTDEHGLAVDFNMIDDIYNQHLRPLLDHQLLNDTLPDMNTTVENIAHWIWLRFNEQLPDNISLNSISLYETKNQGIKLTRNIMAQ</sequence>
<evidence type="ECO:0000256" key="4">
    <source>
        <dbReference type="ARBA" id="ARBA00012982"/>
    </source>
</evidence>
<organism evidence="11 12">
    <name type="scientific">Staphylococcus felis</name>
    <dbReference type="NCBI Taxonomy" id="46127"/>
    <lineage>
        <taxon>Bacteria</taxon>
        <taxon>Bacillati</taxon>
        <taxon>Bacillota</taxon>
        <taxon>Bacilli</taxon>
        <taxon>Bacillales</taxon>
        <taxon>Staphylococcaceae</taxon>
        <taxon>Staphylococcus</taxon>
    </lineage>
</organism>
<evidence type="ECO:0000256" key="10">
    <source>
        <dbReference type="ARBA" id="ARBA00048807"/>
    </source>
</evidence>
<evidence type="ECO:0000256" key="1">
    <source>
        <dbReference type="ARBA" id="ARBA00001947"/>
    </source>
</evidence>
<keyword evidence="8" id="KW-0456">Lyase</keyword>
<dbReference type="EMBL" id="QKXQ01000373">
    <property type="protein sequence ID" value="REH93997.1"/>
    <property type="molecule type" value="Genomic_DNA"/>
</dbReference>
<gene>
    <name evidence="11" type="ORF">DOS83_08220</name>
</gene>
<evidence type="ECO:0000313" key="12">
    <source>
        <dbReference type="Proteomes" id="UP000256562"/>
    </source>
</evidence>
<dbReference type="RefSeq" id="WP_116094609.1">
    <property type="nucleotide sequence ID" value="NZ_QKXN01000144.1"/>
</dbReference>
<accession>A0A3E0INQ3</accession>
<dbReference type="EC" id="4.1.2.50" evidence="4"/>
<dbReference type="Gene3D" id="3.30.479.10">
    <property type="entry name" value="6-pyruvoyl tetrahydropterin synthase/QueD"/>
    <property type="match status" value="1"/>
</dbReference>
<evidence type="ECO:0000256" key="2">
    <source>
        <dbReference type="ARBA" id="ARBA00005061"/>
    </source>
</evidence>
<comment type="cofactor">
    <cofactor evidence="1">
        <name>Zn(2+)</name>
        <dbReference type="ChEBI" id="CHEBI:29105"/>
    </cofactor>
</comment>
<evidence type="ECO:0000256" key="6">
    <source>
        <dbReference type="ARBA" id="ARBA00022723"/>
    </source>
</evidence>
<dbReference type="OrthoDB" id="9804698at2"/>
<comment type="similarity">
    <text evidence="3">Belongs to the PTPS family. QueD subfamily.</text>
</comment>
<evidence type="ECO:0000256" key="8">
    <source>
        <dbReference type="ARBA" id="ARBA00023239"/>
    </source>
</evidence>
<dbReference type="PANTHER" id="PTHR12589:SF7">
    <property type="entry name" value="6-PYRUVOYL TETRAHYDROBIOPTERIN SYNTHASE"/>
    <property type="match status" value="1"/>
</dbReference>
<dbReference type="AlphaFoldDB" id="A0A3E0INQ3"/>
<evidence type="ECO:0000256" key="5">
    <source>
        <dbReference type="ARBA" id="ARBA00018141"/>
    </source>
</evidence>
<dbReference type="InterPro" id="IPR038418">
    <property type="entry name" value="6-PTP_synth/QueD_sf"/>
</dbReference>
<dbReference type="GO" id="GO:0046872">
    <property type="term" value="F:metal ion binding"/>
    <property type="evidence" value="ECO:0007669"/>
    <property type="project" value="UniProtKB-KW"/>
</dbReference>
<dbReference type="PANTHER" id="PTHR12589">
    <property type="entry name" value="PYRUVOYL TETRAHYDROBIOPTERIN SYNTHASE"/>
    <property type="match status" value="1"/>
</dbReference>